<dbReference type="Proteomes" id="UP000515312">
    <property type="component" value="Chromosome"/>
</dbReference>
<dbReference type="KEGG" id="adin:H7849_16370"/>
<organism evidence="3 4">
    <name type="scientific">Alloacidobacterium dinghuense</name>
    <dbReference type="NCBI Taxonomy" id="2763107"/>
    <lineage>
        <taxon>Bacteria</taxon>
        <taxon>Pseudomonadati</taxon>
        <taxon>Acidobacteriota</taxon>
        <taxon>Terriglobia</taxon>
        <taxon>Terriglobales</taxon>
        <taxon>Acidobacteriaceae</taxon>
        <taxon>Alloacidobacterium</taxon>
    </lineage>
</organism>
<evidence type="ECO:0000259" key="2">
    <source>
        <dbReference type="Pfam" id="PF03544"/>
    </source>
</evidence>
<keyword evidence="1" id="KW-0732">Signal</keyword>
<evidence type="ECO:0000313" key="4">
    <source>
        <dbReference type="Proteomes" id="UP000515312"/>
    </source>
</evidence>
<name>A0A7G8BDS6_9BACT</name>
<feature type="signal peptide" evidence="1">
    <location>
        <begin position="1"/>
        <end position="17"/>
    </location>
</feature>
<dbReference type="Pfam" id="PF03544">
    <property type="entry name" value="TonB_C"/>
    <property type="match status" value="1"/>
</dbReference>
<dbReference type="SUPFAM" id="SSF74653">
    <property type="entry name" value="TolA/TonB C-terminal domain"/>
    <property type="match status" value="1"/>
</dbReference>
<dbReference type="Gene3D" id="3.30.1150.10">
    <property type="match status" value="1"/>
</dbReference>
<dbReference type="AlphaFoldDB" id="A0A7G8BDS6"/>
<feature type="chain" id="PRO_5028965219" evidence="1">
    <location>
        <begin position="18"/>
        <end position="317"/>
    </location>
</feature>
<evidence type="ECO:0000313" key="3">
    <source>
        <dbReference type="EMBL" id="QNI30696.1"/>
    </source>
</evidence>
<dbReference type="RefSeq" id="WP_186740750.1">
    <property type="nucleotide sequence ID" value="NZ_CP060394.1"/>
</dbReference>
<dbReference type="GO" id="GO:0055085">
    <property type="term" value="P:transmembrane transport"/>
    <property type="evidence" value="ECO:0007669"/>
    <property type="project" value="InterPro"/>
</dbReference>
<keyword evidence="4" id="KW-1185">Reference proteome</keyword>
<dbReference type="InterPro" id="IPR037682">
    <property type="entry name" value="TonB_C"/>
</dbReference>
<dbReference type="EMBL" id="CP060394">
    <property type="protein sequence ID" value="QNI30696.1"/>
    <property type="molecule type" value="Genomic_DNA"/>
</dbReference>
<reference evidence="3 4" key="1">
    <citation type="submission" date="2020-08" db="EMBL/GenBank/DDBJ databases">
        <title>Edaphobacter telluris sp. nov. and Acidobacterium dinghuensis sp. nov., two acidobacteria isolated from forest soil.</title>
        <authorList>
            <person name="Fu J."/>
            <person name="Qiu L."/>
        </authorList>
    </citation>
    <scope>NUCLEOTIDE SEQUENCE [LARGE SCALE GENOMIC DNA]</scope>
    <source>
        <strain evidence="3">4Y35</strain>
    </source>
</reference>
<accession>A0A7G8BDS6</accession>
<proteinExistence type="predicted"/>
<feature type="domain" description="TonB C-terminal" evidence="2">
    <location>
        <begin position="252"/>
        <end position="313"/>
    </location>
</feature>
<protein>
    <submittedName>
        <fullName evidence="3">Energy transducer TonB</fullName>
    </submittedName>
</protein>
<evidence type="ECO:0000256" key="1">
    <source>
        <dbReference type="SAM" id="SignalP"/>
    </source>
</evidence>
<gene>
    <name evidence="3" type="ORF">H7849_16370</name>
</gene>
<sequence length="317" mass="36333">MRSLTPILLFTFAFAYAHSQVMQNTNYEREMAHAQSLLAGTTATDIPHHVHYDLKLYDREGHESTATYDIYRDPIMYERVEVKADNYQLTRISNVRDHIQWLHYTGEMPLKIVDFDEVMDLPTAAVDRFKSEPGSIDAMHPEQLEGAPVLCANDNDGTAICFNPMIRMFAYAQLFNRTIMYDQWLPIGSHTVPGAIRIYEDKKLIVEATGTVEAVKTFPENFLKIPDTPSQPTQQSQYKIIKSKKMDLSQPIYGNVQIAISVDEKGHVTKESIIDSDDKHLEGTIRKYARNLVFEPQMKDGQPSPFEVVLYLEYYPS</sequence>